<dbReference type="EMBL" id="JBBWWR010000004">
    <property type="protein sequence ID" value="KAK8968189.1"/>
    <property type="molecule type" value="Genomic_DNA"/>
</dbReference>
<evidence type="ECO:0000313" key="9">
    <source>
        <dbReference type="EMBL" id="KAK8968189.1"/>
    </source>
</evidence>
<sequence length="212" mass="23109">MLTHLLPDSSPVMPSSRILSSRNAELNYRDLTANAKRTARRWSVPLWGFVVAFMLFNVNGSNLYFWIAIIPVSLVLLVGTKLQHVIATLALESAGITGSLFSSSLKPRDGLFWFKKPEFLLSLIHFILFQILGLGHDKTRVGGKAPAPGRNRGLCLWMAEAHRPSALSNVSPLNAPSVFWFPLGNGGKACARGKPGSCRAKQEELLSGGTLV</sequence>
<evidence type="ECO:0000256" key="2">
    <source>
        <dbReference type="ARBA" id="ARBA00006574"/>
    </source>
</evidence>
<dbReference type="PANTHER" id="PTHR31942">
    <property type="entry name" value="MLO-LIKE PROTEIN 1"/>
    <property type="match status" value="1"/>
</dbReference>
<feature type="transmembrane region" description="Helical" evidence="8">
    <location>
        <begin position="39"/>
        <end position="57"/>
    </location>
</feature>
<keyword evidence="6 8" id="KW-0472">Membrane</keyword>
<evidence type="ECO:0000256" key="4">
    <source>
        <dbReference type="ARBA" id="ARBA00022821"/>
    </source>
</evidence>
<gene>
    <name evidence="9" type="primary">MLO11</name>
    <name evidence="9" type="ORF">KSP40_PGU004643</name>
</gene>
<comment type="caution">
    <text evidence="9">The sequence shown here is derived from an EMBL/GenBank/DDBJ whole genome shotgun (WGS) entry which is preliminary data.</text>
</comment>
<dbReference type="PANTHER" id="PTHR31942:SF77">
    <property type="entry name" value="MLO-LIKE PROTEIN 14"/>
    <property type="match status" value="1"/>
</dbReference>
<accession>A0ABR2MVG1</accession>
<protein>
    <submittedName>
        <fullName evidence="9">MLO-like protein 11</fullName>
    </submittedName>
</protein>
<organism evidence="9 10">
    <name type="scientific">Platanthera guangdongensis</name>
    <dbReference type="NCBI Taxonomy" id="2320717"/>
    <lineage>
        <taxon>Eukaryota</taxon>
        <taxon>Viridiplantae</taxon>
        <taxon>Streptophyta</taxon>
        <taxon>Embryophyta</taxon>
        <taxon>Tracheophyta</taxon>
        <taxon>Spermatophyta</taxon>
        <taxon>Magnoliopsida</taxon>
        <taxon>Liliopsida</taxon>
        <taxon>Asparagales</taxon>
        <taxon>Orchidaceae</taxon>
        <taxon>Orchidoideae</taxon>
        <taxon>Orchideae</taxon>
        <taxon>Orchidinae</taxon>
        <taxon>Platanthera</taxon>
    </lineage>
</organism>
<evidence type="ECO:0000256" key="5">
    <source>
        <dbReference type="ARBA" id="ARBA00022989"/>
    </source>
</evidence>
<evidence type="ECO:0000256" key="8">
    <source>
        <dbReference type="SAM" id="Phobius"/>
    </source>
</evidence>
<keyword evidence="7" id="KW-0568">Pathogenesis-related protein</keyword>
<evidence type="ECO:0000256" key="6">
    <source>
        <dbReference type="ARBA" id="ARBA00023136"/>
    </source>
</evidence>
<comment type="subcellular location">
    <subcellularLocation>
        <location evidence="1">Membrane</location>
        <topology evidence="1">Multi-pass membrane protein</topology>
    </subcellularLocation>
</comment>
<evidence type="ECO:0000256" key="3">
    <source>
        <dbReference type="ARBA" id="ARBA00022692"/>
    </source>
</evidence>
<name>A0ABR2MVG1_9ASPA</name>
<keyword evidence="10" id="KW-1185">Reference proteome</keyword>
<evidence type="ECO:0000313" key="10">
    <source>
        <dbReference type="Proteomes" id="UP001412067"/>
    </source>
</evidence>
<keyword evidence="3 8" id="KW-0812">Transmembrane</keyword>
<reference evidence="9 10" key="1">
    <citation type="journal article" date="2022" name="Nat. Plants">
        <title>Genomes of leafy and leafless Platanthera orchids illuminate the evolution of mycoheterotrophy.</title>
        <authorList>
            <person name="Li M.H."/>
            <person name="Liu K.W."/>
            <person name="Li Z."/>
            <person name="Lu H.C."/>
            <person name="Ye Q.L."/>
            <person name="Zhang D."/>
            <person name="Wang J.Y."/>
            <person name="Li Y.F."/>
            <person name="Zhong Z.M."/>
            <person name="Liu X."/>
            <person name="Yu X."/>
            <person name="Liu D.K."/>
            <person name="Tu X.D."/>
            <person name="Liu B."/>
            <person name="Hao Y."/>
            <person name="Liao X.Y."/>
            <person name="Jiang Y.T."/>
            <person name="Sun W.H."/>
            <person name="Chen J."/>
            <person name="Chen Y.Q."/>
            <person name="Ai Y."/>
            <person name="Zhai J.W."/>
            <person name="Wu S.S."/>
            <person name="Zhou Z."/>
            <person name="Hsiao Y.Y."/>
            <person name="Wu W.L."/>
            <person name="Chen Y.Y."/>
            <person name="Lin Y.F."/>
            <person name="Hsu J.L."/>
            <person name="Li C.Y."/>
            <person name="Wang Z.W."/>
            <person name="Zhao X."/>
            <person name="Zhong W.Y."/>
            <person name="Ma X.K."/>
            <person name="Ma L."/>
            <person name="Huang J."/>
            <person name="Chen G.Z."/>
            <person name="Huang M.Z."/>
            <person name="Huang L."/>
            <person name="Peng D.H."/>
            <person name="Luo Y.B."/>
            <person name="Zou S.Q."/>
            <person name="Chen S.P."/>
            <person name="Lan S."/>
            <person name="Tsai W.C."/>
            <person name="Van de Peer Y."/>
            <person name="Liu Z.J."/>
        </authorList>
    </citation>
    <scope>NUCLEOTIDE SEQUENCE [LARGE SCALE GENOMIC DNA]</scope>
    <source>
        <strain evidence="9">Lor288</strain>
    </source>
</reference>
<evidence type="ECO:0000256" key="7">
    <source>
        <dbReference type="ARBA" id="ARBA00023265"/>
    </source>
</evidence>
<dbReference type="InterPro" id="IPR004326">
    <property type="entry name" value="Mlo"/>
</dbReference>
<dbReference type="Proteomes" id="UP001412067">
    <property type="component" value="Unassembled WGS sequence"/>
</dbReference>
<keyword evidence="5 8" id="KW-1133">Transmembrane helix</keyword>
<keyword evidence="4" id="KW-0611">Plant defense</keyword>
<evidence type="ECO:0000256" key="1">
    <source>
        <dbReference type="ARBA" id="ARBA00004141"/>
    </source>
</evidence>
<proteinExistence type="inferred from homology"/>
<dbReference type="Pfam" id="PF03094">
    <property type="entry name" value="Mlo"/>
    <property type="match status" value="1"/>
</dbReference>
<comment type="similarity">
    <text evidence="2">Belongs to the MLO family.</text>
</comment>